<protein>
    <submittedName>
        <fullName evidence="2">PilZ domain-containing protein</fullName>
    </submittedName>
</protein>
<organism evidence="2 3">
    <name type="scientific">Vibrio diazotrophicus</name>
    <dbReference type="NCBI Taxonomy" id="685"/>
    <lineage>
        <taxon>Bacteria</taxon>
        <taxon>Pseudomonadati</taxon>
        <taxon>Pseudomonadota</taxon>
        <taxon>Gammaproteobacteria</taxon>
        <taxon>Vibrionales</taxon>
        <taxon>Vibrionaceae</taxon>
        <taxon>Vibrio</taxon>
    </lineage>
</organism>
<comment type="caution">
    <text evidence="2">The sequence shown here is derived from an EMBL/GenBank/DDBJ whole genome shotgun (WGS) entry which is preliminary data.</text>
</comment>
<feature type="domain" description="PilZ" evidence="1">
    <location>
        <begin position="470"/>
        <end position="557"/>
    </location>
</feature>
<dbReference type="Proteomes" id="UP000236449">
    <property type="component" value="Unassembled WGS sequence"/>
</dbReference>
<dbReference type="Pfam" id="PF07238">
    <property type="entry name" value="PilZ"/>
    <property type="match status" value="2"/>
</dbReference>
<sequence>MQQSEILSLAERLIPAYKSADFEQLLNKFTGGQPPSVKLLVKMELNRVMAPCSKSIDLRGRVQGECREYELDGKKHWLDDVAFNTYHKSVKKFGGYTEGVWENLINTRNNFRVMNQQGTLNKGKSVTVDGSFEVEPIKLGYDLKRLENRLKINTQVKIHLPSNEQVVHGLSVDLSASGAKFKVPSAFNYKLGDTIWVQFTELTKSSKLEELNKPIEYRILGVDESYDNDAIKYLRALKLSESLIIEKVIEESLKNNSQKARHDNQDKIIRARTRGYEHSYLKHTCNLPVFFSGSELKLALLTEHNHQLWQYWHDERNQQSLSSLFNQTRMDMLTKPGVSGSNNVLYAFKHEHQDKTFFFSMMMPEATSDQRKLFWHVGARKESWKAFRLSVFELSQSEREELANHSSELANQSQKLTHCGVLQEISDFSSAKDYLLVDKPQLPTSDLNPFRHPRKVIGSPTGIYFDARSRRKEPRYTLKTPVSVIFNDQVLGEGATVDLSKRGLNVIVNTPLQLKAGDMINIDYLELKLYDKNLPLNNVPYRVIRISPEGQRLHLVIDENAQTMKTIAFFNSIIESNQDKLKAKEEVLPSPQLLEGLHNILLDKIVSAPIFVEKSGPSLKPKVIGVNYPLPPHLALLAKLGQEGQISLEPIFKGHTNTLLATPMKRIDGAEAQHNEVYIAAIKFGSRIQSVETRLLSDFANTNERIKFIQKAQLMGEIFILRLCGAPVFDPFTVLLRRDIDELAQISLHQAKNLEKEIGAIVGYGEIIDITEEVLIRLELTN</sequence>
<dbReference type="AlphaFoldDB" id="A0A2J8I2W2"/>
<gene>
    <name evidence="2" type="ORF">C1N32_11020</name>
</gene>
<dbReference type="SUPFAM" id="SSF141371">
    <property type="entry name" value="PilZ domain-like"/>
    <property type="match status" value="1"/>
</dbReference>
<dbReference type="OrthoDB" id="6208912at2"/>
<evidence type="ECO:0000313" key="2">
    <source>
        <dbReference type="EMBL" id="PNI04858.1"/>
    </source>
</evidence>
<dbReference type="RefSeq" id="WP_102966230.1">
    <property type="nucleotide sequence ID" value="NZ_POSK01000006.1"/>
</dbReference>
<evidence type="ECO:0000313" key="3">
    <source>
        <dbReference type="Proteomes" id="UP000236449"/>
    </source>
</evidence>
<dbReference type="GO" id="GO:0035438">
    <property type="term" value="F:cyclic-di-GMP binding"/>
    <property type="evidence" value="ECO:0007669"/>
    <property type="project" value="InterPro"/>
</dbReference>
<dbReference type="Gene3D" id="2.40.10.220">
    <property type="entry name" value="predicted glycosyltransferase like domains"/>
    <property type="match status" value="2"/>
</dbReference>
<accession>A0A2J8I2W2</accession>
<reference evidence="2 3" key="1">
    <citation type="submission" date="2018-01" db="EMBL/GenBank/DDBJ databases">
        <title>Draft genome sequences of six Vibrio diazotrophicus strains isolated from deep-sea sediments of the Baltic Sea.</title>
        <authorList>
            <person name="Castillo D."/>
            <person name="Vandieken V."/>
            <person name="Chiang O."/>
            <person name="Middelboe M."/>
        </authorList>
    </citation>
    <scope>NUCLEOTIDE SEQUENCE [LARGE SCALE GENOMIC DNA]</scope>
    <source>
        <strain evidence="2 3">60.27F</strain>
    </source>
</reference>
<evidence type="ECO:0000259" key="1">
    <source>
        <dbReference type="Pfam" id="PF07238"/>
    </source>
</evidence>
<feature type="domain" description="PilZ" evidence="1">
    <location>
        <begin position="144"/>
        <end position="229"/>
    </location>
</feature>
<dbReference type="EMBL" id="POSK01000006">
    <property type="protein sequence ID" value="PNI04858.1"/>
    <property type="molecule type" value="Genomic_DNA"/>
</dbReference>
<name>A0A2J8I2W2_VIBDI</name>
<proteinExistence type="predicted"/>
<dbReference type="InterPro" id="IPR009875">
    <property type="entry name" value="PilZ_domain"/>
</dbReference>